<dbReference type="GO" id="GO:0005975">
    <property type="term" value="P:carbohydrate metabolic process"/>
    <property type="evidence" value="ECO:0007669"/>
    <property type="project" value="UniProtKB-ARBA"/>
</dbReference>
<evidence type="ECO:0000256" key="2">
    <source>
        <dbReference type="SAM" id="SignalP"/>
    </source>
</evidence>
<dbReference type="Gene3D" id="2.60.40.10">
    <property type="entry name" value="Immunoglobulins"/>
    <property type="match status" value="1"/>
</dbReference>
<keyword evidence="2" id="KW-0732">Signal</keyword>
<evidence type="ECO:0000313" key="4">
    <source>
        <dbReference type="Proteomes" id="UP001139158"/>
    </source>
</evidence>
<reference evidence="3" key="1">
    <citation type="submission" date="2021-10" db="EMBL/GenBank/DDBJ databases">
        <title>Novel species in genus Arthrobacter.</title>
        <authorList>
            <person name="Liu Y."/>
        </authorList>
    </citation>
    <scope>NUCLEOTIDE SEQUENCE</scope>
    <source>
        <strain evidence="3">Zg-Y453</strain>
    </source>
</reference>
<dbReference type="Proteomes" id="UP001139158">
    <property type="component" value="Unassembled WGS sequence"/>
</dbReference>
<keyword evidence="1" id="KW-0472">Membrane</keyword>
<evidence type="ECO:0000313" key="3">
    <source>
        <dbReference type="EMBL" id="MCC3299340.1"/>
    </source>
</evidence>
<proteinExistence type="predicted"/>
<feature type="signal peptide" evidence="2">
    <location>
        <begin position="1"/>
        <end position="23"/>
    </location>
</feature>
<name>A0A9X1MHJ3_9MICC</name>
<dbReference type="AlphaFoldDB" id="A0A9X1MHJ3"/>
<dbReference type="InterPro" id="IPR013783">
    <property type="entry name" value="Ig-like_fold"/>
</dbReference>
<comment type="caution">
    <text evidence="3">The sequence shown here is derived from an EMBL/GenBank/DDBJ whole genome shotgun (WGS) entry which is preliminary data.</text>
</comment>
<accession>A0A9X1MHJ3</accession>
<evidence type="ECO:0000256" key="1">
    <source>
        <dbReference type="SAM" id="Phobius"/>
    </source>
</evidence>
<dbReference type="RefSeq" id="WP_227897327.1">
    <property type="nucleotide sequence ID" value="NZ_CP099467.1"/>
</dbReference>
<feature type="transmembrane region" description="Helical" evidence="1">
    <location>
        <begin position="290"/>
        <end position="312"/>
    </location>
</feature>
<keyword evidence="1" id="KW-0812">Transmembrane</keyword>
<keyword evidence="1" id="KW-1133">Transmembrane helix</keyword>
<protein>
    <submittedName>
        <fullName evidence="3">DUF916 domain-containing protein</fullName>
    </submittedName>
</protein>
<organism evidence="3 4">
    <name type="scientific">Arthrobacter caoxuetaonis</name>
    <dbReference type="NCBI Taxonomy" id="2886935"/>
    <lineage>
        <taxon>Bacteria</taxon>
        <taxon>Bacillati</taxon>
        <taxon>Actinomycetota</taxon>
        <taxon>Actinomycetes</taxon>
        <taxon>Micrococcales</taxon>
        <taxon>Micrococcaceae</taxon>
        <taxon>Arthrobacter</taxon>
    </lineage>
</organism>
<sequence length="320" mass="32655">MRYIAALLAAALLAGIPAGNAHAAESPGAGIGIRLADVPADVASARERSYVVEQVSPGESVERTVEVSNNSRATRTVKVYPGAADITGGEFTVADEGNDNDLAGWTSVQDTQLTLEPGAKKLVPVNVTVPADATEGERYGAVWAQVQDTESKSVQVSRVGVRLYISVGSGGIPVPDFSIASLAASRTAAGLPVVTAQVTNTGPLALDITGSIKLAGGPGGVSADPVPLAKAVTIAPGDEAEVRIELVESLPVGPWDATLSLHSGSAAHEISSTLTFPEAEPVPVEGGNALLAFLPIIIVLVIIAAGLLIGALRRKKDSRR</sequence>
<gene>
    <name evidence="3" type="ORF">LJ757_16230</name>
</gene>
<dbReference type="EMBL" id="JAJFZV010000018">
    <property type="protein sequence ID" value="MCC3299340.1"/>
    <property type="molecule type" value="Genomic_DNA"/>
</dbReference>
<feature type="chain" id="PRO_5040726663" evidence="2">
    <location>
        <begin position="24"/>
        <end position="320"/>
    </location>
</feature>
<keyword evidence="4" id="KW-1185">Reference proteome</keyword>